<dbReference type="InterPro" id="IPR014325">
    <property type="entry name" value="RNA_pol_sigma-E_actinobac"/>
</dbReference>
<reference evidence="8 9" key="1">
    <citation type="submission" date="2019-10" db="EMBL/GenBank/DDBJ databases">
        <title>Whole genome shotgun sequence of Acrocarpospora macrocephala NBRC 16266.</title>
        <authorList>
            <person name="Ichikawa N."/>
            <person name="Kimura A."/>
            <person name="Kitahashi Y."/>
            <person name="Komaki H."/>
            <person name="Oguchi A."/>
        </authorList>
    </citation>
    <scope>NUCLEOTIDE SEQUENCE [LARGE SCALE GENOMIC DNA]</scope>
    <source>
        <strain evidence="8 9">NBRC 16266</strain>
    </source>
</reference>
<evidence type="ECO:0000256" key="3">
    <source>
        <dbReference type="ARBA" id="ARBA00023082"/>
    </source>
</evidence>
<dbReference type="Gene3D" id="1.10.10.10">
    <property type="entry name" value="Winged helix-like DNA-binding domain superfamily/Winged helix DNA-binding domain"/>
    <property type="match status" value="1"/>
</dbReference>
<dbReference type="InterPro" id="IPR007630">
    <property type="entry name" value="RNA_pol_sigma70_r4"/>
</dbReference>
<sequence>MEVEDDEDYARFAADRGDALTRFGYVLSGNPHDAADLVQEALVRLRAAWPRVRRKGNPEAYVRTTMSRLHISIWRARRHERLAWEPPDRPVFDSPDDGALWSALATLPPRQRAVLVLRYYEDLSDEEIAATLKISRGTVRSQASRALDKLRTLQPLGSMR</sequence>
<dbReference type="InterPro" id="IPR013325">
    <property type="entry name" value="RNA_pol_sigma_r2"/>
</dbReference>
<dbReference type="SUPFAM" id="SSF88659">
    <property type="entry name" value="Sigma3 and sigma4 domains of RNA polymerase sigma factors"/>
    <property type="match status" value="1"/>
</dbReference>
<feature type="domain" description="RNA polymerase sigma-70 region 2" evidence="6">
    <location>
        <begin position="19"/>
        <end position="78"/>
    </location>
</feature>
<dbReference type="GO" id="GO:0016987">
    <property type="term" value="F:sigma factor activity"/>
    <property type="evidence" value="ECO:0007669"/>
    <property type="project" value="UniProtKB-KW"/>
</dbReference>
<dbReference type="EMBL" id="BLAE01000052">
    <property type="protein sequence ID" value="GES13931.1"/>
    <property type="molecule type" value="Genomic_DNA"/>
</dbReference>
<evidence type="ECO:0000256" key="2">
    <source>
        <dbReference type="ARBA" id="ARBA00023015"/>
    </source>
</evidence>
<evidence type="ECO:0000256" key="1">
    <source>
        <dbReference type="ARBA" id="ARBA00010641"/>
    </source>
</evidence>
<dbReference type="GO" id="GO:0006352">
    <property type="term" value="P:DNA-templated transcription initiation"/>
    <property type="evidence" value="ECO:0007669"/>
    <property type="project" value="InterPro"/>
</dbReference>
<accession>A0A5M3X2V9</accession>
<keyword evidence="5" id="KW-0804">Transcription</keyword>
<evidence type="ECO:0000313" key="9">
    <source>
        <dbReference type="Proteomes" id="UP000331127"/>
    </source>
</evidence>
<evidence type="ECO:0000256" key="4">
    <source>
        <dbReference type="ARBA" id="ARBA00023125"/>
    </source>
</evidence>
<feature type="domain" description="RNA polymerase sigma-70 region 4" evidence="7">
    <location>
        <begin position="103"/>
        <end position="151"/>
    </location>
</feature>
<name>A0A5M3X2V9_9ACTN</name>
<evidence type="ECO:0000256" key="5">
    <source>
        <dbReference type="ARBA" id="ARBA00023163"/>
    </source>
</evidence>
<comment type="caution">
    <text evidence="8">The sequence shown here is derived from an EMBL/GenBank/DDBJ whole genome shotgun (WGS) entry which is preliminary data.</text>
</comment>
<protein>
    <submittedName>
        <fullName evidence="8">DNA-directed RNA polymerase sigma-70 factor</fullName>
    </submittedName>
</protein>
<dbReference type="InterPro" id="IPR007627">
    <property type="entry name" value="RNA_pol_sigma70_r2"/>
</dbReference>
<dbReference type="InterPro" id="IPR039425">
    <property type="entry name" value="RNA_pol_sigma-70-like"/>
</dbReference>
<comment type="similarity">
    <text evidence="1">Belongs to the sigma-70 factor family. ECF subfamily.</text>
</comment>
<keyword evidence="8" id="KW-0240">DNA-directed RNA polymerase</keyword>
<evidence type="ECO:0000259" key="6">
    <source>
        <dbReference type="Pfam" id="PF04542"/>
    </source>
</evidence>
<dbReference type="SUPFAM" id="SSF88946">
    <property type="entry name" value="Sigma2 domain of RNA polymerase sigma factors"/>
    <property type="match status" value="1"/>
</dbReference>
<dbReference type="Proteomes" id="UP000331127">
    <property type="component" value="Unassembled WGS sequence"/>
</dbReference>
<dbReference type="Pfam" id="PF04542">
    <property type="entry name" value="Sigma70_r2"/>
    <property type="match status" value="1"/>
</dbReference>
<dbReference type="InterPro" id="IPR036388">
    <property type="entry name" value="WH-like_DNA-bd_sf"/>
</dbReference>
<dbReference type="OrthoDB" id="2046835at2"/>
<dbReference type="AlphaFoldDB" id="A0A5M3X2V9"/>
<dbReference type="InterPro" id="IPR014284">
    <property type="entry name" value="RNA_pol_sigma-70_dom"/>
</dbReference>
<organism evidence="8 9">
    <name type="scientific">Acrocarpospora macrocephala</name>
    <dbReference type="NCBI Taxonomy" id="150177"/>
    <lineage>
        <taxon>Bacteria</taxon>
        <taxon>Bacillati</taxon>
        <taxon>Actinomycetota</taxon>
        <taxon>Actinomycetes</taxon>
        <taxon>Streptosporangiales</taxon>
        <taxon>Streptosporangiaceae</taxon>
        <taxon>Acrocarpospora</taxon>
    </lineage>
</organism>
<dbReference type="CDD" id="cd06171">
    <property type="entry name" value="Sigma70_r4"/>
    <property type="match status" value="1"/>
</dbReference>
<keyword evidence="9" id="KW-1185">Reference proteome</keyword>
<evidence type="ECO:0000259" key="7">
    <source>
        <dbReference type="Pfam" id="PF04545"/>
    </source>
</evidence>
<dbReference type="NCBIfam" id="TIGR02937">
    <property type="entry name" value="sigma70-ECF"/>
    <property type="match status" value="1"/>
</dbReference>
<proteinExistence type="inferred from homology"/>
<dbReference type="GO" id="GO:0000428">
    <property type="term" value="C:DNA-directed RNA polymerase complex"/>
    <property type="evidence" value="ECO:0007669"/>
    <property type="project" value="UniProtKB-KW"/>
</dbReference>
<keyword evidence="4" id="KW-0238">DNA-binding</keyword>
<dbReference type="PANTHER" id="PTHR43133:SF50">
    <property type="entry name" value="ECF RNA POLYMERASE SIGMA FACTOR SIGM"/>
    <property type="match status" value="1"/>
</dbReference>
<keyword evidence="2" id="KW-0805">Transcription regulation</keyword>
<dbReference type="NCBIfam" id="TIGR02983">
    <property type="entry name" value="SigE-fam_strep"/>
    <property type="match status" value="1"/>
</dbReference>
<dbReference type="InterPro" id="IPR013324">
    <property type="entry name" value="RNA_pol_sigma_r3/r4-like"/>
</dbReference>
<evidence type="ECO:0000313" key="8">
    <source>
        <dbReference type="EMBL" id="GES13931.1"/>
    </source>
</evidence>
<dbReference type="GO" id="GO:0003677">
    <property type="term" value="F:DNA binding"/>
    <property type="evidence" value="ECO:0007669"/>
    <property type="project" value="UniProtKB-KW"/>
</dbReference>
<dbReference type="RefSeq" id="WP_155359146.1">
    <property type="nucleotide sequence ID" value="NZ_BAAAHL010000054.1"/>
</dbReference>
<dbReference type="Pfam" id="PF04545">
    <property type="entry name" value="Sigma70_r4"/>
    <property type="match status" value="1"/>
</dbReference>
<dbReference type="PANTHER" id="PTHR43133">
    <property type="entry name" value="RNA POLYMERASE ECF-TYPE SIGMA FACTO"/>
    <property type="match status" value="1"/>
</dbReference>
<dbReference type="Gene3D" id="1.10.1740.10">
    <property type="match status" value="1"/>
</dbReference>
<gene>
    <name evidence="8" type="ORF">Amac_075280</name>
</gene>
<keyword evidence="3" id="KW-0731">Sigma factor</keyword>